<dbReference type="Gene3D" id="3.10.20.310">
    <property type="entry name" value="membrane protein fhac"/>
    <property type="match status" value="5"/>
</dbReference>
<evidence type="ECO:0000256" key="2">
    <source>
        <dbReference type="ARBA" id="ARBA00022452"/>
    </source>
</evidence>
<dbReference type="FunCoup" id="A0A6C2YTC4">
    <property type="interactions" value="233"/>
</dbReference>
<dbReference type="Pfam" id="PF01103">
    <property type="entry name" value="Omp85"/>
    <property type="match status" value="1"/>
</dbReference>
<evidence type="ECO:0000259" key="10">
    <source>
        <dbReference type="PROSITE" id="PS51779"/>
    </source>
</evidence>
<dbReference type="GO" id="GO:0071709">
    <property type="term" value="P:membrane assembly"/>
    <property type="evidence" value="ECO:0007669"/>
    <property type="project" value="InterPro"/>
</dbReference>
<dbReference type="RefSeq" id="WP_162659285.1">
    <property type="nucleotide sequence ID" value="NZ_LR593887.1"/>
</dbReference>
<evidence type="ECO:0000256" key="6">
    <source>
        <dbReference type="ARBA" id="ARBA00023136"/>
    </source>
</evidence>
<dbReference type="InterPro" id="IPR010827">
    <property type="entry name" value="BamA/TamA_POTRA"/>
</dbReference>
<feature type="domain" description="POTRA" evidence="10">
    <location>
        <begin position="274"/>
        <end position="352"/>
    </location>
</feature>
<dbReference type="GO" id="GO:0009279">
    <property type="term" value="C:cell outer membrane"/>
    <property type="evidence" value="ECO:0007669"/>
    <property type="project" value="UniProtKB-UniRule"/>
</dbReference>
<reference evidence="11" key="1">
    <citation type="submission" date="2019-04" db="EMBL/GenBank/DDBJ databases">
        <authorList>
            <consortium name="Science for Life Laboratories"/>
        </authorList>
    </citation>
    <scope>NUCLEOTIDE SEQUENCE</scope>
    <source>
        <strain evidence="11">MBLW1</strain>
    </source>
</reference>
<keyword evidence="3" id="KW-0812">Transmembrane</keyword>
<dbReference type="InParanoid" id="A0A6C2YTC4"/>
<dbReference type="NCBIfam" id="TIGR03303">
    <property type="entry name" value="OM_YaeT"/>
    <property type="match status" value="1"/>
</dbReference>
<dbReference type="EMBL" id="LR593887">
    <property type="protein sequence ID" value="VTS05695.1"/>
    <property type="molecule type" value="Genomic_DNA"/>
</dbReference>
<protein>
    <recommendedName>
        <fullName evidence="8">Outer membrane protein assembly factor BamA</fullName>
    </recommendedName>
</protein>
<keyword evidence="5" id="KW-0677">Repeat</keyword>
<dbReference type="Pfam" id="PF07244">
    <property type="entry name" value="POTRA"/>
    <property type="match status" value="5"/>
</dbReference>
<dbReference type="InterPro" id="IPR034746">
    <property type="entry name" value="POTRA"/>
</dbReference>
<dbReference type="PIRSF" id="PIRSF006076">
    <property type="entry name" value="OM_assembly_OMP85"/>
    <property type="match status" value="1"/>
</dbReference>
<feature type="chain" id="PRO_5033535019" description="Outer membrane protein assembly factor BamA" evidence="9">
    <location>
        <begin position="28"/>
        <end position="779"/>
    </location>
</feature>
<dbReference type="PROSITE" id="PS51779">
    <property type="entry name" value="POTRA"/>
    <property type="match status" value="1"/>
</dbReference>
<dbReference type="EMBL" id="LR586016">
    <property type="protein sequence ID" value="VIP04165.1"/>
    <property type="molecule type" value="Genomic_DNA"/>
</dbReference>
<evidence type="ECO:0000256" key="9">
    <source>
        <dbReference type="SAM" id="SignalP"/>
    </source>
</evidence>
<keyword evidence="2" id="KW-1134">Transmembrane beta strand</keyword>
<dbReference type="Proteomes" id="UP000464378">
    <property type="component" value="Chromosome"/>
</dbReference>
<proteinExistence type="predicted"/>
<evidence type="ECO:0000256" key="3">
    <source>
        <dbReference type="ARBA" id="ARBA00022692"/>
    </source>
</evidence>
<dbReference type="Gene3D" id="2.40.160.50">
    <property type="entry name" value="membrane protein fhac: a member of the omp85/tpsb transporter family"/>
    <property type="match status" value="1"/>
</dbReference>
<dbReference type="AlphaFoldDB" id="A0A6C2YTC4"/>
<dbReference type="PANTHER" id="PTHR12815">
    <property type="entry name" value="SORTING AND ASSEMBLY MACHINERY SAMM50 PROTEIN FAMILY MEMBER"/>
    <property type="match status" value="1"/>
</dbReference>
<dbReference type="PANTHER" id="PTHR12815:SF47">
    <property type="entry name" value="TRANSLOCATION AND ASSEMBLY MODULE SUBUNIT TAMA"/>
    <property type="match status" value="1"/>
</dbReference>
<gene>
    <name evidence="11" type="ORF">GMBLW1_50280</name>
</gene>
<evidence type="ECO:0000256" key="5">
    <source>
        <dbReference type="ARBA" id="ARBA00022737"/>
    </source>
</evidence>
<feature type="signal peptide" evidence="9">
    <location>
        <begin position="1"/>
        <end position="27"/>
    </location>
</feature>
<keyword evidence="6" id="KW-0472">Membrane</keyword>
<evidence type="ECO:0000256" key="1">
    <source>
        <dbReference type="ARBA" id="ARBA00004370"/>
    </source>
</evidence>
<evidence type="ECO:0000313" key="12">
    <source>
        <dbReference type="Proteomes" id="UP000464378"/>
    </source>
</evidence>
<evidence type="ECO:0000256" key="4">
    <source>
        <dbReference type="ARBA" id="ARBA00022729"/>
    </source>
</evidence>
<keyword evidence="12" id="KW-1185">Reference proteome</keyword>
<dbReference type="InterPro" id="IPR023707">
    <property type="entry name" value="OM_assembly_BamA"/>
</dbReference>
<organism evidence="11">
    <name type="scientific">Tuwongella immobilis</name>
    <dbReference type="NCBI Taxonomy" id="692036"/>
    <lineage>
        <taxon>Bacteria</taxon>
        <taxon>Pseudomonadati</taxon>
        <taxon>Planctomycetota</taxon>
        <taxon>Planctomycetia</taxon>
        <taxon>Gemmatales</taxon>
        <taxon>Gemmataceae</taxon>
        <taxon>Tuwongella</taxon>
    </lineage>
</organism>
<dbReference type="KEGG" id="tim:GMBLW1_50280"/>
<evidence type="ECO:0000313" key="11">
    <source>
        <dbReference type="EMBL" id="VIP04165.1"/>
    </source>
</evidence>
<keyword evidence="4 9" id="KW-0732">Signal</keyword>
<accession>A0A6C2YTC4</accession>
<evidence type="ECO:0000256" key="8">
    <source>
        <dbReference type="NCBIfam" id="TIGR03303"/>
    </source>
</evidence>
<name>A0A6C2YTC4_9BACT</name>
<evidence type="ECO:0000256" key="7">
    <source>
        <dbReference type="ARBA" id="ARBA00023237"/>
    </source>
</evidence>
<dbReference type="InterPro" id="IPR039910">
    <property type="entry name" value="D15-like"/>
</dbReference>
<comment type="subcellular location">
    <subcellularLocation>
        <location evidence="1">Membrane</location>
    </subcellularLocation>
</comment>
<keyword evidence="7" id="KW-0998">Cell outer membrane</keyword>
<dbReference type="InterPro" id="IPR000184">
    <property type="entry name" value="Bac_surfAg_D15"/>
</dbReference>
<sequence length="779" mass="87161">MNCMPWRLAIWAMCGAVLLGLTSVVHAQGSVGKNVLQVIPQNNRLVSSDRILSQMQTRPNRPFSQLTAQDDVRRLMATKWFQDVRIDTQPSETEDGVLVLVRVVELPNVVQDIVYRGAQHISSDNLDETTGLKRGAPLSPLSNQNAVQALKRYYESKGRIWADVKLVEGNKLGDTRVVFDIIEGPEVKVGSIQFVGNSFVGTEQLKLQLASSKAFLGRLGGTYVPQQIDLDISKLQDYYRMLGFHAVKINRQLEFYENYTYVKITFHINEGPRYQVGRVQIEGNKSFSEDTLRQNIELQPGKWYDRQVVQADMARLKAYHGYTGRETIINEKIYESESQPGTVNVHYEIVEREPARVGQIIITGNSVTRDNVIRRQIPLYPGQLLSFPNVQVAQNNLNRLGIFAGPQEGAAGPTVTVTESEDGSPFRDVVVQVQEKPTGSFLVGVGVNSDAGLSGSIVLNERNFDLFNPPTSFEDILAGRAFRGGGQEFRLEAVPGNEFQRYTASFREPMLFDSPWSLANSAYYYTRQFNEYTEQRVGGRMTLGRQLDSLWSVSGSVRLENVTVDPVPSFAPESIREDVGESTLLGLRVGINRDTRDSLMRPTTGSMIDVGYEQILGDYTYPLAIAEATKFWTTYERPDGTGRHVLAMRSQLSVTSDDAPVYERFYAGGFRSMRGFQFRGVGPFENGYNVGGQFAFLNSVEYQIPITANDQFYVVSFLDSGTVENDIAIRDYRVSAGFGLRLVMPMLGPVPIALDFGFPVVKGAADRDQLFSFWLGFFN</sequence>